<organism evidence="1 2">
    <name type="scientific">Thermoactinomyces mirandus</name>
    <dbReference type="NCBI Taxonomy" id="2756294"/>
    <lineage>
        <taxon>Bacteria</taxon>
        <taxon>Bacillati</taxon>
        <taxon>Bacillota</taxon>
        <taxon>Bacilli</taxon>
        <taxon>Bacillales</taxon>
        <taxon>Thermoactinomycetaceae</taxon>
        <taxon>Thermoactinomyces</taxon>
    </lineage>
</organism>
<gene>
    <name evidence="1" type="ORF">H2C83_08315</name>
</gene>
<dbReference type="RefSeq" id="WP_181739730.1">
    <property type="nucleotide sequence ID" value="NZ_JACEOL010000029.1"/>
</dbReference>
<name>A0A7W1XSB0_9BACL</name>
<proteinExistence type="predicted"/>
<dbReference type="Pfam" id="PF07870">
    <property type="entry name" value="DUF1657"/>
    <property type="match status" value="1"/>
</dbReference>
<dbReference type="AlphaFoldDB" id="A0A7W1XSB0"/>
<dbReference type="Proteomes" id="UP000538292">
    <property type="component" value="Unassembled WGS sequence"/>
</dbReference>
<comment type="caution">
    <text evidence="1">The sequence shown here is derived from an EMBL/GenBank/DDBJ whole genome shotgun (WGS) entry which is preliminary data.</text>
</comment>
<dbReference type="InterPro" id="IPR012452">
    <property type="entry name" value="DUF1657"/>
</dbReference>
<dbReference type="EMBL" id="JACEOL010000029">
    <property type="protein sequence ID" value="MBA4602319.1"/>
    <property type="molecule type" value="Genomic_DNA"/>
</dbReference>
<evidence type="ECO:0000313" key="1">
    <source>
        <dbReference type="EMBL" id="MBA4602319.1"/>
    </source>
</evidence>
<evidence type="ECO:0000313" key="2">
    <source>
        <dbReference type="Proteomes" id="UP000538292"/>
    </source>
</evidence>
<keyword evidence="2" id="KW-1185">Reference proteome</keyword>
<sequence>MTVATNVKKCLASLKSAQASLKQLSIETGHPHAKDTFKKASDTTLRIIDRIEQRLQTLEREEPQYKGY</sequence>
<protein>
    <submittedName>
        <fullName evidence="1">DUF1657 domain-containing protein</fullName>
    </submittedName>
</protein>
<accession>A0A7W1XSB0</accession>
<reference evidence="1 2" key="1">
    <citation type="submission" date="2020-07" db="EMBL/GenBank/DDBJ databases">
        <title>Thermoactinomyces phylogeny.</title>
        <authorList>
            <person name="Dunlap C."/>
        </authorList>
    </citation>
    <scope>NUCLEOTIDE SEQUENCE [LARGE SCALE GENOMIC DNA]</scope>
    <source>
        <strain evidence="1 2">AMNI-1</strain>
    </source>
</reference>